<dbReference type="InterPro" id="IPR050951">
    <property type="entry name" value="Retrovirus_Pol_polyprotein"/>
</dbReference>
<dbReference type="PROSITE" id="PS50994">
    <property type="entry name" value="INTEGRASE"/>
    <property type="match status" value="1"/>
</dbReference>
<evidence type="ECO:0000259" key="3">
    <source>
        <dbReference type="PROSITE" id="PS50994"/>
    </source>
</evidence>
<evidence type="ECO:0000313" key="4">
    <source>
        <dbReference type="EMBL" id="GBN25268.1"/>
    </source>
</evidence>
<comment type="caution">
    <text evidence="4">The sequence shown here is derived from an EMBL/GenBank/DDBJ whole genome shotgun (WGS) entry which is preliminary data.</text>
</comment>
<dbReference type="Pfam" id="PF17921">
    <property type="entry name" value="Integrase_H2C2"/>
    <property type="match status" value="1"/>
</dbReference>
<dbReference type="InterPro" id="IPR041588">
    <property type="entry name" value="Integrase_H2C2"/>
</dbReference>
<dbReference type="GO" id="GO:0003964">
    <property type="term" value="F:RNA-directed DNA polymerase activity"/>
    <property type="evidence" value="ECO:0007669"/>
    <property type="project" value="UniProtKB-EC"/>
</dbReference>
<dbReference type="PANTHER" id="PTHR37984">
    <property type="entry name" value="PROTEIN CBG26694"/>
    <property type="match status" value="1"/>
</dbReference>
<name>A0A4Y2MDQ9_ARAVE</name>
<reference evidence="4 5" key="1">
    <citation type="journal article" date="2019" name="Sci. Rep.">
        <title>Orb-weaving spider Araneus ventricosus genome elucidates the spidroin gene catalogue.</title>
        <authorList>
            <person name="Kono N."/>
            <person name="Nakamura H."/>
            <person name="Ohtoshi R."/>
            <person name="Moran D.A.P."/>
            <person name="Shinohara A."/>
            <person name="Yoshida Y."/>
            <person name="Fujiwara M."/>
            <person name="Mori M."/>
            <person name="Tomita M."/>
            <person name="Arakawa K."/>
        </authorList>
    </citation>
    <scope>NUCLEOTIDE SEQUENCE [LARGE SCALE GENOMIC DNA]</scope>
</reference>
<gene>
    <name evidence="4" type="primary">gag-pol_26</name>
    <name evidence="4" type="ORF">AVEN_272267_1</name>
</gene>
<proteinExistence type="predicted"/>
<dbReference type="SUPFAM" id="SSF53098">
    <property type="entry name" value="Ribonuclease H-like"/>
    <property type="match status" value="1"/>
</dbReference>
<dbReference type="Proteomes" id="UP000499080">
    <property type="component" value="Unassembled WGS sequence"/>
</dbReference>
<dbReference type="OrthoDB" id="10066679at2759"/>
<evidence type="ECO:0000313" key="5">
    <source>
        <dbReference type="Proteomes" id="UP000499080"/>
    </source>
</evidence>
<dbReference type="InterPro" id="IPR001584">
    <property type="entry name" value="Integrase_cat-core"/>
</dbReference>
<dbReference type="GO" id="GO:0015074">
    <property type="term" value="P:DNA integration"/>
    <property type="evidence" value="ECO:0007669"/>
    <property type="project" value="InterPro"/>
</dbReference>
<dbReference type="PANTHER" id="PTHR37984:SF15">
    <property type="entry name" value="INTEGRASE CATALYTIC DOMAIN-CONTAINING PROTEIN"/>
    <property type="match status" value="1"/>
</dbReference>
<organism evidence="4 5">
    <name type="scientific">Araneus ventricosus</name>
    <name type="common">Orbweaver spider</name>
    <name type="synonym">Epeira ventricosa</name>
    <dbReference type="NCBI Taxonomy" id="182803"/>
    <lineage>
        <taxon>Eukaryota</taxon>
        <taxon>Metazoa</taxon>
        <taxon>Ecdysozoa</taxon>
        <taxon>Arthropoda</taxon>
        <taxon>Chelicerata</taxon>
        <taxon>Arachnida</taxon>
        <taxon>Araneae</taxon>
        <taxon>Araneomorphae</taxon>
        <taxon>Entelegynae</taxon>
        <taxon>Araneoidea</taxon>
        <taxon>Araneidae</taxon>
        <taxon>Araneus</taxon>
    </lineage>
</organism>
<dbReference type="Gene3D" id="1.10.340.70">
    <property type="match status" value="1"/>
</dbReference>
<keyword evidence="5" id="KW-1185">Reference proteome</keyword>
<sequence length="412" mass="46887">MRRSDVSPSIRMNPDISEALENADDVTSSTGATRLREEQRSCPSLKEAFLQCKAKKGNYSFIDGLLHHSDKILGQPVTQLVLPQNRRQQVLKLAHESVFGAHMGMRKTKERILYSFHCLDFPKMWKYFVKHARSVINVDIIGPIEPPSARKYKYVLCLMDQHSRWPEAIPLRSLTAKSTCDALLEVFMRTGIPNVITSDQETNFISKLTQEFHKRLGSSPKFSCPGYPASNGLVERYNKILKQMLHHVIRTDPSNWDKHIPYLLFAYREVPNCTTGVSPFQLMYGRQARGPLAVLKSSWSGEVPLPTNISQSAVDYLQELKLKMEQAAEQVKIFAERKQQTYADYFNGKTTSKSSMPGDQVYLLIADSSNKLYARWTGPGEIIRHIPPHSYLVKLPDGRKNRSTRIKSGSSR</sequence>
<evidence type="ECO:0000256" key="2">
    <source>
        <dbReference type="SAM" id="MobiDB-lite"/>
    </source>
</evidence>
<protein>
    <recommendedName>
        <fullName evidence="1">RNA-directed DNA polymerase</fullName>
        <ecNumber evidence="1">2.7.7.49</ecNumber>
    </recommendedName>
</protein>
<feature type="region of interest" description="Disordered" evidence="2">
    <location>
        <begin position="1"/>
        <end position="37"/>
    </location>
</feature>
<feature type="domain" description="Integrase catalytic" evidence="3">
    <location>
        <begin position="118"/>
        <end position="287"/>
    </location>
</feature>
<dbReference type="InterPro" id="IPR012337">
    <property type="entry name" value="RNaseH-like_sf"/>
</dbReference>
<dbReference type="Gene3D" id="3.30.420.10">
    <property type="entry name" value="Ribonuclease H-like superfamily/Ribonuclease H"/>
    <property type="match status" value="1"/>
</dbReference>
<dbReference type="EMBL" id="BGPR01007220">
    <property type="protein sequence ID" value="GBN25268.1"/>
    <property type="molecule type" value="Genomic_DNA"/>
</dbReference>
<dbReference type="Pfam" id="PF00665">
    <property type="entry name" value="rve"/>
    <property type="match status" value="1"/>
</dbReference>
<dbReference type="FunFam" id="3.30.420.10:FF:000032">
    <property type="entry name" value="Retrovirus-related Pol polyprotein from transposon 297-like Protein"/>
    <property type="match status" value="1"/>
</dbReference>
<dbReference type="EC" id="2.7.7.49" evidence="1"/>
<dbReference type="AlphaFoldDB" id="A0A4Y2MDQ9"/>
<dbReference type="GO" id="GO:0003676">
    <property type="term" value="F:nucleic acid binding"/>
    <property type="evidence" value="ECO:0007669"/>
    <property type="project" value="InterPro"/>
</dbReference>
<evidence type="ECO:0000256" key="1">
    <source>
        <dbReference type="ARBA" id="ARBA00012493"/>
    </source>
</evidence>
<dbReference type="InterPro" id="IPR036397">
    <property type="entry name" value="RNaseH_sf"/>
</dbReference>
<accession>A0A4Y2MDQ9</accession>